<comment type="similarity">
    <text evidence="1">Belongs to the N(4)/N(6)-methyltransferase family.</text>
</comment>
<dbReference type="OrthoDB" id="9806213at2"/>
<evidence type="ECO:0000256" key="1">
    <source>
        <dbReference type="ARBA" id="ARBA00006594"/>
    </source>
</evidence>
<evidence type="ECO:0000313" key="9">
    <source>
        <dbReference type="Proteomes" id="UP000003688"/>
    </source>
</evidence>
<dbReference type="GO" id="GO:0009007">
    <property type="term" value="F:site-specific DNA-methyltransferase (adenine-specific) activity"/>
    <property type="evidence" value="ECO:0007669"/>
    <property type="project" value="UniProtKB-EC"/>
</dbReference>
<feature type="region of interest" description="Disordered" evidence="6">
    <location>
        <begin position="578"/>
        <end position="603"/>
    </location>
</feature>
<accession>B9XRN6</accession>
<dbReference type="STRING" id="320771.Cflav_PD0438"/>
<comment type="caution">
    <text evidence="8">The sequence shown here is derived from an EMBL/GenBank/DDBJ whole genome shotgun (WGS) entry which is preliminary data.</text>
</comment>
<dbReference type="SUPFAM" id="SSF53335">
    <property type="entry name" value="S-adenosyl-L-methionine-dependent methyltransferases"/>
    <property type="match status" value="1"/>
</dbReference>
<evidence type="ECO:0000256" key="2">
    <source>
        <dbReference type="ARBA" id="ARBA00011900"/>
    </source>
</evidence>
<keyword evidence="9" id="KW-1185">Reference proteome</keyword>
<dbReference type="RefSeq" id="WP_007418469.1">
    <property type="nucleotide sequence ID" value="NZ_ABOX02000066.1"/>
</dbReference>
<feature type="domain" description="DNA methylase adenine-specific" evidence="7">
    <location>
        <begin position="275"/>
        <end position="416"/>
    </location>
</feature>
<evidence type="ECO:0000256" key="3">
    <source>
        <dbReference type="ARBA" id="ARBA00022603"/>
    </source>
</evidence>
<reference evidence="8 9" key="1">
    <citation type="journal article" date="2011" name="J. Bacteriol.">
        <title>Genome sequence of 'Pedosphaera parvula' Ellin514, an aerobic Verrucomicrobial isolate from pasture soil.</title>
        <authorList>
            <person name="Kant R."/>
            <person name="van Passel M.W."/>
            <person name="Sangwan P."/>
            <person name="Palva A."/>
            <person name="Lucas S."/>
            <person name="Copeland A."/>
            <person name="Lapidus A."/>
            <person name="Glavina Del Rio T."/>
            <person name="Dalin E."/>
            <person name="Tice H."/>
            <person name="Bruce D."/>
            <person name="Goodwin L."/>
            <person name="Pitluck S."/>
            <person name="Chertkov O."/>
            <person name="Larimer F.W."/>
            <person name="Land M.L."/>
            <person name="Hauser L."/>
            <person name="Brettin T.S."/>
            <person name="Detter J.C."/>
            <person name="Han S."/>
            <person name="de Vos W.M."/>
            <person name="Janssen P.H."/>
            <person name="Smidt H."/>
        </authorList>
    </citation>
    <scope>NUCLEOTIDE SEQUENCE [LARGE SCALE GENOMIC DNA]</scope>
    <source>
        <strain evidence="8 9">Ellin514</strain>
    </source>
</reference>
<evidence type="ECO:0000313" key="8">
    <source>
        <dbReference type="EMBL" id="EEF57507.1"/>
    </source>
</evidence>
<dbReference type="GO" id="GO:0032259">
    <property type="term" value="P:methylation"/>
    <property type="evidence" value="ECO:0007669"/>
    <property type="project" value="UniProtKB-KW"/>
</dbReference>
<name>B9XRN6_PEDPL</name>
<evidence type="ECO:0000259" key="7">
    <source>
        <dbReference type="Pfam" id="PF02384"/>
    </source>
</evidence>
<dbReference type="EMBL" id="ABOX02000066">
    <property type="protein sequence ID" value="EEF57507.1"/>
    <property type="molecule type" value="Genomic_DNA"/>
</dbReference>
<dbReference type="InterPro" id="IPR003356">
    <property type="entry name" value="DNA_methylase_A-5"/>
</dbReference>
<dbReference type="EC" id="2.1.1.72" evidence="2"/>
<dbReference type="InterPro" id="IPR029063">
    <property type="entry name" value="SAM-dependent_MTases_sf"/>
</dbReference>
<keyword evidence="3 8" id="KW-0489">Methyltransferase</keyword>
<dbReference type="AlphaFoldDB" id="B9XRN6"/>
<proteinExistence type="inferred from homology"/>
<organism evidence="8 9">
    <name type="scientific">Pedosphaera parvula (strain Ellin514)</name>
    <dbReference type="NCBI Taxonomy" id="320771"/>
    <lineage>
        <taxon>Bacteria</taxon>
        <taxon>Pseudomonadati</taxon>
        <taxon>Verrucomicrobiota</taxon>
        <taxon>Pedosphaerae</taxon>
        <taxon>Pedosphaerales</taxon>
        <taxon>Pedosphaeraceae</taxon>
        <taxon>Pedosphaera</taxon>
    </lineage>
</organism>
<keyword evidence="4" id="KW-0808">Transferase</keyword>
<evidence type="ECO:0000256" key="4">
    <source>
        <dbReference type="ARBA" id="ARBA00022679"/>
    </source>
</evidence>
<dbReference type="GO" id="GO:0003677">
    <property type="term" value="F:DNA binding"/>
    <property type="evidence" value="ECO:0007669"/>
    <property type="project" value="InterPro"/>
</dbReference>
<gene>
    <name evidence="8" type="ORF">Cflav_PD0438</name>
</gene>
<dbReference type="GO" id="GO:0008170">
    <property type="term" value="F:N-methyltransferase activity"/>
    <property type="evidence" value="ECO:0007669"/>
    <property type="project" value="InterPro"/>
</dbReference>
<sequence>MNQRAATHSFKAALQSVGYDSRQIADSYTFADFEGSRAVLNRIPLAAFSGYPCTYRNACIGVIFNGDQQERSNRVYNHRALGAPLIFEVGQQIVQPWSVGPNEARPIGQPFSLDSLASAFLKHRAIWNPTALGRLKLASDAKPNRQLDFYDTGLLPVLEQFFQAKLNDLLERAFADTADTYRSVHGSEPDVAYLFPYLFRFVTAKIFMDRADAQGWDGLENPRKILAKAENHSGSGLLKKLPTTFLDTRILTKAWNSISGTLHFQNLSVPDLVGVYEDLFINEETRRKLGVHSTPIGLASYIVNSLPWEKIPVDQRIVVEGFCGHGIFLAQAMERLRSDLDPKLTPRQRHQYFQKMLIGVEKDPLAIEVCRLLLTLSDYPNDNSWQLYHSDVFDWPQWDSVLKTASVVLANPPYEPFPTETRKHITATKAQPPAEFIQRLMRQPPSMLGLVLPQSFLSSPSYQEANRQIAQHYADVSIVELPKLFKYADNETVALLASERRNVGKQVSVRYSEVPSERVEEFLGDFKVEAERSGKLDLPATSKDFTLWIPPKGSLFDQFPKLPKLGEHTEIHVGIQWNSRTDGKPRTSPRTDVASDSPKKGFKRGAEKMADNLTQFGLRQVRFLSLRQEHLWARATAWKLPWEAPKVVCNRSRFERKSPWRLAAFADLEGLVFTQQFCAIWTERELSELAVTAVLSSPIANAFSFERDLDRDNHIATLLALPIPKLEHLSRSSPIHQQAKKLQSLLLPRDFIQQVSTDEITEALVRLDAAVLEAYELSARAQRLLLKQFQGWRRPVAVPFTGYFPMHFKDVLTLKDFIAIQYDWESTNEQRCDLIEKELSKAGLTVEERKNLDHLQHLADLIIRLKEPYPLEELSNLVAELKAKGKWKPST</sequence>
<evidence type="ECO:0000256" key="6">
    <source>
        <dbReference type="SAM" id="MobiDB-lite"/>
    </source>
</evidence>
<dbReference type="Pfam" id="PF02384">
    <property type="entry name" value="N6_Mtase"/>
    <property type="match status" value="1"/>
</dbReference>
<evidence type="ECO:0000256" key="5">
    <source>
        <dbReference type="ARBA" id="ARBA00047942"/>
    </source>
</evidence>
<dbReference type="Gene3D" id="3.40.50.150">
    <property type="entry name" value="Vaccinia Virus protein VP39"/>
    <property type="match status" value="1"/>
</dbReference>
<dbReference type="PANTHER" id="PTHR33841">
    <property type="entry name" value="DNA METHYLTRANSFERASE YEEA-RELATED"/>
    <property type="match status" value="1"/>
</dbReference>
<dbReference type="PANTHER" id="PTHR33841:SF1">
    <property type="entry name" value="DNA METHYLTRANSFERASE A"/>
    <property type="match status" value="1"/>
</dbReference>
<dbReference type="Proteomes" id="UP000003688">
    <property type="component" value="Unassembled WGS sequence"/>
</dbReference>
<comment type="catalytic activity">
    <reaction evidence="5">
        <text>a 2'-deoxyadenosine in DNA + S-adenosyl-L-methionine = an N(6)-methyl-2'-deoxyadenosine in DNA + S-adenosyl-L-homocysteine + H(+)</text>
        <dbReference type="Rhea" id="RHEA:15197"/>
        <dbReference type="Rhea" id="RHEA-COMP:12418"/>
        <dbReference type="Rhea" id="RHEA-COMP:12419"/>
        <dbReference type="ChEBI" id="CHEBI:15378"/>
        <dbReference type="ChEBI" id="CHEBI:57856"/>
        <dbReference type="ChEBI" id="CHEBI:59789"/>
        <dbReference type="ChEBI" id="CHEBI:90615"/>
        <dbReference type="ChEBI" id="CHEBI:90616"/>
        <dbReference type="EC" id="2.1.1.72"/>
    </reaction>
</comment>
<protein>
    <recommendedName>
        <fullName evidence="2">site-specific DNA-methyltransferase (adenine-specific)</fullName>
        <ecNumber evidence="2">2.1.1.72</ecNumber>
    </recommendedName>
</protein>
<dbReference type="InterPro" id="IPR050953">
    <property type="entry name" value="N4_N6_ade-DNA_methylase"/>
</dbReference>